<proteinExistence type="predicted"/>
<evidence type="ECO:0000313" key="2">
    <source>
        <dbReference type="EMBL" id="KUO04882.1"/>
    </source>
</evidence>
<gene>
    <name evidence="2" type="ORF">AQJ67_09015</name>
</gene>
<sequence length="94" mass="10423">MRVEEDHQQRGEQRGQEVPQVREGRRRYGADDHVPEQSAAQSGDLGEHGDAEDVEVLADGQQGAGDGEDEDADQVERVLDGRAEQLLEHSYILT</sequence>
<protein>
    <submittedName>
        <fullName evidence="2">Uncharacterized protein</fullName>
    </submittedName>
</protein>
<dbReference type="AlphaFoldDB" id="A0A117RR90"/>
<keyword evidence="3" id="KW-1185">Reference proteome</keyword>
<reference evidence="2 3" key="1">
    <citation type="submission" date="2015-10" db="EMBL/GenBank/DDBJ databases">
        <title>Draft genome sequence of Streptomyces caeruleatus NRRL B-24802, type strain for the species Streptomyces caeruleatus.</title>
        <authorList>
            <person name="Ruckert C."/>
            <person name="Winkler A."/>
            <person name="Kalinowski J."/>
            <person name="Kampfer P."/>
            <person name="Glaeser S."/>
        </authorList>
    </citation>
    <scope>NUCLEOTIDE SEQUENCE [LARGE SCALE GENOMIC DNA]</scope>
    <source>
        <strain evidence="2 3">NRRL B-24802</strain>
    </source>
</reference>
<feature type="region of interest" description="Disordered" evidence="1">
    <location>
        <begin position="1"/>
        <end position="74"/>
    </location>
</feature>
<evidence type="ECO:0000256" key="1">
    <source>
        <dbReference type="SAM" id="MobiDB-lite"/>
    </source>
</evidence>
<accession>A0A117RR90</accession>
<feature type="compositionally biased region" description="Basic and acidic residues" evidence="1">
    <location>
        <begin position="1"/>
        <end position="35"/>
    </location>
</feature>
<name>A0A117RR90_9ACTN</name>
<evidence type="ECO:0000313" key="3">
    <source>
        <dbReference type="Proteomes" id="UP000053429"/>
    </source>
</evidence>
<dbReference type="EMBL" id="LMWY01000009">
    <property type="protein sequence ID" value="KUO04882.1"/>
    <property type="molecule type" value="Genomic_DNA"/>
</dbReference>
<organism evidence="2 3">
    <name type="scientific">Streptomyces caeruleatus</name>
    <dbReference type="NCBI Taxonomy" id="661399"/>
    <lineage>
        <taxon>Bacteria</taxon>
        <taxon>Bacillati</taxon>
        <taxon>Actinomycetota</taxon>
        <taxon>Actinomycetes</taxon>
        <taxon>Kitasatosporales</taxon>
        <taxon>Streptomycetaceae</taxon>
        <taxon>Streptomyces</taxon>
    </lineage>
</organism>
<comment type="caution">
    <text evidence="2">The sequence shown here is derived from an EMBL/GenBank/DDBJ whole genome shotgun (WGS) entry which is preliminary data.</text>
</comment>
<dbReference type="Proteomes" id="UP000053429">
    <property type="component" value="Unassembled WGS sequence"/>
</dbReference>